<evidence type="ECO:0000259" key="7">
    <source>
        <dbReference type="Pfam" id="PF14322"/>
    </source>
</evidence>
<comment type="subcellular location">
    <subcellularLocation>
        <location evidence="1">Cell outer membrane</location>
    </subcellularLocation>
</comment>
<dbReference type="Proteomes" id="UP001449657">
    <property type="component" value="Chromosome"/>
</dbReference>
<dbReference type="EMBL" id="CP150096">
    <property type="protein sequence ID" value="WZN46925.1"/>
    <property type="molecule type" value="Genomic_DNA"/>
</dbReference>
<keyword evidence="3" id="KW-0732">Signal</keyword>
<evidence type="ECO:0000256" key="4">
    <source>
        <dbReference type="ARBA" id="ARBA00023136"/>
    </source>
</evidence>
<keyword evidence="9" id="KW-1185">Reference proteome</keyword>
<evidence type="ECO:0000256" key="2">
    <source>
        <dbReference type="ARBA" id="ARBA00006275"/>
    </source>
</evidence>
<evidence type="ECO:0000256" key="1">
    <source>
        <dbReference type="ARBA" id="ARBA00004442"/>
    </source>
</evidence>
<dbReference type="Gene3D" id="1.25.40.390">
    <property type="match status" value="1"/>
</dbReference>
<evidence type="ECO:0000313" key="9">
    <source>
        <dbReference type="Proteomes" id="UP001449657"/>
    </source>
</evidence>
<protein>
    <submittedName>
        <fullName evidence="8">RagB/SusD family nutrient uptake outer membrane protein</fullName>
    </submittedName>
</protein>
<dbReference type="RefSeq" id="WP_341841598.1">
    <property type="nucleotide sequence ID" value="NZ_CP149792.1"/>
</dbReference>
<evidence type="ECO:0000256" key="5">
    <source>
        <dbReference type="ARBA" id="ARBA00023237"/>
    </source>
</evidence>
<reference evidence="8 9" key="1">
    <citation type="submission" date="2024-03" db="EMBL/GenBank/DDBJ databases">
        <title>Chitinophaga caseinilytica sp. nov., a casein hydrolysing bacterium isolated from forest soil.</title>
        <authorList>
            <person name="Lee D.S."/>
            <person name="Han D.M."/>
            <person name="Baek J.H."/>
            <person name="Choi D.G."/>
            <person name="Jeon J.H."/>
            <person name="Jeon C.O."/>
        </authorList>
    </citation>
    <scope>NUCLEOTIDE SEQUENCE [LARGE SCALE GENOMIC DNA]</scope>
    <source>
        <strain evidence="8 9">KACC 19118</strain>
    </source>
</reference>
<feature type="domain" description="RagB/SusD" evidence="6">
    <location>
        <begin position="327"/>
        <end position="641"/>
    </location>
</feature>
<sequence length="641" mass="73816">MKRNFRFIIYGTVLATALGTASCQKGFLDVVPDNVATLDDAFSNKTEAEKYLRTCYSFLPSVDPVSNILYIGADDMWTYRYGQYSYQSPWKIALGEQTAGNPWVNFWDGENHAEPLWKAIRECNIFLENMYENGSTRRIPYLSPEDQKRWIGEVTFLKAYYHYCLFKNYGPIPIVDVNIPVSATPEEVKVFRQPVDEVAQYLVNTLDKAIPMLPTEVTNRVNELGRITRPAAMMLKARVLTAWASPLFNGNTDFSSLKDKKGTQLFNPTYDANRWALAAKAAEEAVAECAAASIHLYEFNSPFVTITDATRYQLSAAGALNARENQEAIWALTGRAGQTSVLQTHNAPKYLMSSRDNYIGGYMSPTLKMAENFYTKNGVPISEDKTWNYQGRFDLRVAKHEERFHVQEGYTTASLHFDREERFYANLGFDGGRYFLEGNKTDEKSSNIQAKYGQPQGKASEEFYSVTGYFVKKFINYKFNQTDQAVTTETWAWPEMRLADLFLLYAEALNESGQSARAIEYVDKVRERAGLKGVEESWSNFSNRPTKFTTKEGLRDIIRQERLIEMAFEGHRLWDLRRWKLAVEYMNQPVEGWDILQKNAADYYRKKQVFNQRFVAPRDYLWPIKQHNLIINTNLLQNPGW</sequence>
<proteinExistence type="inferred from homology"/>
<organism evidence="8 9">
    <name type="scientific">Chitinophaga caseinilytica</name>
    <dbReference type="NCBI Taxonomy" id="2267521"/>
    <lineage>
        <taxon>Bacteria</taxon>
        <taxon>Pseudomonadati</taxon>
        <taxon>Bacteroidota</taxon>
        <taxon>Chitinophagia</taxon>
        <taxon>Chitinophagales</taxon>
        <taxon>Chitinophagaceae</taxon>
        <taxon>Chitinophaga</taxon>
    </lineage>
</organism>
<evidence type="ECO:0000313" key="8">
    <source>
        <dbReference type="EMBL" id="WZN46925.1"/>
    </source>
</evidence>
<dbReference type="Pfam" id="PF14322">
    <property type="entry name" value="SusD-like_3"/>
    <property type="match status" value="1"/>
</dbReference>
<feature type="domain" description="SusD-like N-terminal" evidence="7">
    <location>
        <begin position="115"/>
        <end position="239"/>
    </location>
</feature>
<keyword evidence="4" id="KW-0472">Membrane</keyword>
<evidence type="ECO:0000256" key="3">
    <source>
        <dbReference type="ARBA" id="ARBA00022729"/>
    </source>
</evidence>
<dbReference type="InterPro" id="IPR011990">
    <property type="entry name" value="TPR-like_helical_dom_sf"/>
</dbReference>
<comment type="similarity">
    <text evidence="2">Belongs to the SusD family.</text>
</comment>
<name>A0ABZ2Z5V5_9BACT</name>
<keyword evidence="5" id="KW-0998">Cell outer membrane</keyword>
<dbReference type="InterPro" id="IPR033985">
    <property type="entry name" value="SusD-like_N"/>
</dbReference>
<dbReference type="PROSITE" id="PS51257">
    <property type="entry name" value="PROKAR_LIPOPROTEIN"/>
    <property type="match status" value="1"/>
</dbReference>
<dbReference type="Pfam" id="PF07980">
    <property type="entry name" value="SusD_RagB"/>
    <property type="match status" value="1"/>
</dbReference>
<dbReference type="InterPro" id="IPR012944">
    <property type="entry name" value="SusD_RagB_dom"/>
</dbReference>
<gene>
    <name evidence="8" type="ORF">WJU22_01850</name>
</gene>
<accession>A0ABZ2Z5V5</accession>
<dbReference type="SUPFAM" id="SSF48452">
    <property type="entry name" value="TPR-like"/>
    <property type="match status" value="1"/>
</dbReference>
<evidence type="ECO:0000259" key="6">
    <source>
        <dbReference type="Pfam" id="PF07980"/>
    </source>
</evidence>